<dbReference type="RefSeq" id="WP_200127686.1">
    <property type="nucleotide sequence ID" value="NZ_CP054705.1"/>
</dbReference>
<gene>
    <name evidence="2" type="ORF">HUG15_05400</name>
</gene>
<dbReference type="Pfam" id="PF06199">
    <property type="entry name" value="Phage_tail_2"/>
    <property type="match status" value="1"/>
</dbReference>
<evidence type="ECO:0000256" key="1">
    <source>
        <dbReference type="SAM" id="MobiDB-lite"/>
    </source>
</evidence>
<keyword evidence="3" id="KW-1185">Reference proteome</keyword>
<dbReference type="Gene3D" id="4.10.410.40">
    <property type="match status" value="1"/>
</dbReference>
<dbReference type="Proteomes" id="UP000595823">
    <property type="component" value="Chromosome"/>
</dbReference>
<sequence length="181" mass="19762">MPRTGVDVLIAIEDEDGDKKFIGGQREATLNREKEEIDATHKLTAGWAYNLAGQGSWSIEMDGVMLEDDESLELLDDAFENDETIHVHWTNKSGTNYEGDAILTDYPIEAPMDDVMTYSMTFNGQGKYTKTRRSDSDNGDGGDGGDGESPTEIEVSPSSVSMTVGDTQSLTATAIYSEEDD</sequence>
<accession>A0A7T7CAU8</accession>
<dbReference type="InterPro" id="IPR011855">
    <property type="entry name" value="Phgtail_TP901_1"/>
</dbReference>
<protein>
    <submittedName>
        <fullName evidence="2">Phage major tail protein, TP901-1 family</fullName>
    </submittedName>
</protein>
<dbReference type="NCBIfam" id="TIGR02126">
    <property type="entry name" value="phgtail_TP901_1"/>
    <property type="match status" value="1"/>
</dbReference>
<reference evidence="2 3" key="1">
    <citation type="submission" date="2020-06" db="EMBL/GenBank/DDBJ databases">
        <title>Genomic analysis of Salicibibacter sp. NKC5-3.</title>
        <authorList>
            <person name="Oh Y.J."/>
        </authorList>
    </citation>
    <scope>NUCLEOTIDE SEQUENCE [LARGE SCALE GENOMIC DNA]</scope>
    <source>
        <strain evidence="2 3">NKC5-3</strain>
    </source>
</reference>
<feature type="region of interest" description="Disordered" evidence="1">
    <location>
        <begin position="127"/>
        <end position="181"/>
    </location>
</feature>
<dbReference type="KEGG" id="scia:HUG15_05400"/>
<feature type="compositionally biased region" description="Polar residues" evidence="1">
    <location>
        <begin position="156"/>
        <end position="174"/>
    </location>
</feature>
<evidence type="ECO:0000313" key="3">
    <source>
        <dbReference type="Proteomes" id="UP000595823"/>
    </source>
</evidence>
<dbReference type="NCBIfam" id="NF047353">
    <property type="entry name" value="tube_lmo2291"/>
    <property type="match status" value="1"/>
</dbReference>
<proteinExistence type="predicted"/>
<name>A0A7T7CAU8_9BACI</name>
<dbReference type="AlphaFoldDB" id="A0A7T7CAU8"/>
<evidence type="ECO:0000313" key="2">
    <source>
        <dbReference type="EMBL" id="QQK75094.1"/>
    </source>
</evidence>
<dbReference type="EMBL" id="CP054705">
    <property type="protein sequence ID" value="QQK75094.1"/>
    <property type="molecule type" value="Genomic_DNA"/>
</dbReference>
<organism evidence="2 3">
    <name type="scientific">Salicibibacter cibarius</name>
    <dbReference type="NCBI Taxonomy" id="2743000"/>
    <lineage>
        <taxon>Bacteria</taxon>
        <taxon>Bacillati</taxon>
        <taxon>Bacillota</taxon>
        <taxon>Bacilli</taxon>
        <taxon>Bacillales</taxon>
        <taxon>Bacillaceae</taxon>
        <taxon>Salicibibacter</taxon>
    </lineage>
</organism>
<feature type="compositionally biased region" description="Acidic residues" evidence="1">
    <location>
        <begin position="137"/>
        <end position="151"/>
    </location>
</feature>